<evidence type="ECO:0000313" key="2">
    <source>
        <dbReference type="Proteomes" id="UP000032142"/>
    </source>
</evidence>
<gene>
    <name evidence="1" type="ORF">F383_13906</name>
</gene>
<dbReference type="Proteomes" id="UP000032142">
    <property type="component" value="Unassembled WGS sequence"/>
</dbReference>
<reference evidence="2" key="1">
    <citation type="submission" date="2014-09" db="EMBL/GenBank/DDBJ databases">
        <authorList>
            <person name="Mudge J."/>
            <person name="Ramaraj T."/>
            <person name="Lindquist I.E."/>
            <person name="Bharti A.K."/>
            <person name="Sundararajan A."/>
            <person name="Cameron C.T."/>
            <person name="Woodward J.E."/>
            <person name="May G.D."/>
            <person name="Brubaker C."/>
            <person name="Broadhvest J."/>
            <person name="Wilkins T.A."/>
        </authorList>
    </citation>
    <scope>NUCLEOTIDE SEQUENCE</scope>
    <source>
        <strain evidence="2">cv. AKA8401</strain>
    </source>
</reference>
<dbReference type="AlphaFoldDB" id="A0A0B0ND74"/>
<protein>
    <submittedName>
        <fullName evidence="1">Uncharacterized protein</fullName>
    </submittedName>
</protein>
<dbReference type="EMBL" id="KN392052">
    <property type="protein sequence ID" value="KHG09749.1"/>
    <property type="molecule type" value="Genomic_DNA"/>
</dbReference>
<sequence>MGHLGARFRCIQWYSKCSTGSPKRSSMGNLDEYVKDEKVSFFVQVGTVMYIELIRIPWDMMNLW</sequence>
<accession>A0A0B0ND74</accession>
<proteinExistence type="predicted"/>
<organism evidence="1 2">
    <name type="scientific">Gossypium arboreum</name>
    <name type="common">Tree cotton</name>
    <name type="synonym">Gossypium nanking</name>
    <dbReference type="NCBI Taxonomy" id="29729"/>
    <lineage>
        <taxon>Eukaryota</taxon>
        <taxon>Viridiplantae</taxon>
        <taxon>Streptophyta</taxon>
        <taxon>Embryophyta</taxon>
        <taxon>Tracheophyta</taxon>
        <taxon>Spermatophyta</taxon>
        <taxon>Magnoliopsida</taxon>
        <taxon>eudicotyledons</taxon>
        <taxon>Gunneridae</taxon>
        <taxon>Pentapetalae</taxon>
        <taxon>rosids</taxon>
        <taxon>malvids</taxon>
        <taxon>Malvales</taxon>
        <taxon>Malvaceae</taxon>
        <taxon>Malvoideae</taxon>
        <taxon>Gossypium</taxon>
    </lineage>
</organism>
<keyword evidence="2" id="KW-1185">Reference proteome</keyword>
<name>A0A0B0ND74_GOSAR</name>
<evidence type="ECO:0000313" key="1">
    <source>
        <dbReference type="EMBL" id="KHG09749.1"/>
    </source>
</evidence>